<sequence>MDHREFRNSMGEDMNVLHLDPRLFEDFSIVGLCLRPDETCLATLLELFRYNLNANCPWATRRHYSSIPSLRTAFHVLRPNGRCKRTLYLRHPLTGTITSHAYPYSSLPRFRLRTAHPVITMLHADVQASTFPRSSLSSDILRQIADYCQSMRSNFLQRRMTCAPDCATTIPCTNNSPAVSRKRKFDPYDQDMPITKRAHKTSPPRPHRSQNPLRKRKAQ</sequence>
<dbReference type="EMBL" id="KN880498">
    <property type="protein sequence ID" value="KIY68684.1"/>
    <property type="molecule type" value="Genomic_DNA"/>
</dbReference>
<reference evidence="2 3" key="1">
    <citation type="journal article" date="2015" name="Fungal Genet. Biol.">
        <title>Evolution of novel wood decay mechanisms in Agaricales revealed by the genome sequences of Fistulina hepatica and Cylindrobasidium torrendii.</title>
        <authorList>
            <person name="Floudas D."/>
            <person name="Held B.W."/>
            <person name="Riley R."/>
            <person name="Nagy L.G."/>
            <person name="Koehler G."/>
            <person name="Ransdell A.S."/>
            <person name="Younus H."/>
            <person name="Chow J."/>
            <person name="Chiniquy J."/>
            <person name="Lipzen A."/>
            <person name="Tritt A."/>
            <person name="Sun H."/>
            <person name="Haridas S."/>
            <person name="LaButti K."/>
            <person name="Ohm R.A."/>
            <person name="Kues U."/>
            <person name="Blanchette R.A."/>
            <person name="Grigoriev I.V."/>
            <person name="Minto R.E."/>
            <person name="Hibbett D.S."/>
        </authorList>
    </citation>
    <scope>NUCLEOTIDE SEQUENCE [LARGE SCALE GENOMIC DNA]</scope>
    <source>
        <strain evidence="2 3">FP15055 ss-10</strain>
    </source>
</reference>
<feature type="region of interest" description="Disordered" evidence="1">
    <location>
        <begin position="177"/>
        <end position="219"/>
    </location>
</feature>
<proteinExistence type="predicted"/>
<dbReference type="AlphaFoldDB" id="A0A0D7BEZ0"/>
<evidence type="ECO:0000313" key="3">
    <source>
        <dbReference type="Proteomes" id="UP000054007"/>
    </source>
</evidence>
<evidence type="ECO:0000313" key="2">
    <source>
        <dbReference type="EMBL" id="KIY68684.1"/>
    </source>
</evidence>
<feature type="compositionally biased region" description="Basic residues" evidence="1">
    <location>
        <begin position="196"/>
        <end position="219"/>
    </location>
</feature>
<keyword evidence="3" id="KW-1185">Reference proteome</keyword>
<gene>
    <name evidence="2" type="ORF">CYLTODRAFT_421431</name>
</gene>
<accession>A0A0D7BEZ0</accession>
<organism evidence="2 3">
    <name type="scientific">Cylindrobasidium torrendii FP15055 ss-10</name>
    <dbReference type="NCBI Taxonomy" id="1314674"/>
    <lineage>
        <taxon>Eukaryota</taxon>
        <taxon>Fungi</taxon>
        <taxon>Dikarya</taxon>
        <taxon>Basidiomycota</taxon>
        <taxon>Agaricomycotina</taxon>
        <taxon>Agaricomycetes</taxon>
        <taxon>Agaricomycetidae</taxon>
        <taxon>Agaricales</taxon>
        <taxon>Marasmiineae</taxon>
        <taxon>Physalacriaceae</taxon>
        <taxon>Cylindrobasidium</taxon>
    </lineage>
</organism>
<name>A0A0D7BEZ0_9AGAR</name>
<evidence type="ECO:0000256" key="1">
    <source>
        <dbReference type="SAM" id="MobiDB-lite"/>
    </source>
</evidence>
<protein>
    <submittedName>
        <fullName evidence="2">Uncharacterized protein</fullName>
    </submittedName>
</protein>
<dbReference type="Proteomes" id="UP000054007">
    <property type="component" value="Unassembled WGS sequence"/>
</dbReference>